<evidence type="ECO:0000313" key="1">
    <source>
        <dbReference type="EMBL" id="CCQ46227.1"/>
    </source>
</evidence>
<name>A0A024H2V7_9MICC</name>
<dbReference type="AlphaFoldDB" id="A0A024H2V7"/>
<proteinExistence type="predicted"/>
<reference evidence="2" key="1">
    <citation type="journal article" date="2014" name="Genome Announc.">
        <title>Genome Sequence of Arthrobacter siccitolerans 4J27, a Xeroprotectant-Producing Desiccation-Tolerant Microorganism.</title>
        <authorList>
            <person name="Manzanera M."/>
            <person name="Santa-Cruz-Calvo L."/>
            <person name="Vilchez J.I."/>
            <person name="Garcia-Fontana C."/>
            <person name="Silva-Castro G.A."/>
            <person name="Calvo C."/>
            <person name="Gonzalez-Lopez J."/>
        </authorList>
    </citation>
    <scope>NUCLEOTIDE SEQUENCE [LARGE SCALE GENOMIC DNA]</scope>
    <source>
        <strain evidence="2">4J27</strain>
    </source>
</reference>
<gene>
    <name evidence="1" type="ORF">ARTSIC4J27_2187</name>
</gene>
<evidence type="ECO:0000313" key="2">
    <source>
        <dbReference type="Proteomes" id="UP000035722"/>
    </source>
</evidence>
<keyword evidence="2" id="KW-1185">Reference proteome</keyword>
<dbReference type="Proteomes" id="UP000035722">
    <property type="component" value="Unassembled WGS sequence"/>
</dbReference>
<accession>A0A024H2V7</accession>
<comment type="caution">
    <text evidence="1">The sequence shown here is derived from an EMBL/GenBank/DDBJ whole genome shotgun (WGS) entry which is preliminary data.</text>
</comment>
<protein>
    <submittedName>
        <fullName evidence="1">Uncharacterized protein</fullName>
    </submittedName>
</protein>
<dbReference type="EMBL" id="CAQI01000042">
    <property type="protein sequence ID" value="CCQ46227.1"/>
    <property type="molecule type" value="Genomic_DNA"/>
</dbReference>
<organism evidence="1 2">
    <name type="scientific">Pseudarthrobacter siccitolerans</name>
    <dbReference type="NCBI Taxonomy" id="861266"/>
    <lineage>
        <taxon>Bacteria</taxon>
        <taxon>Bacillati</taxon>
        <taxon>Actinomycetota</taxon>
        <taxon>Actinomycetes</taxon>
        <taxon>Micrococcales</taxon>
        <taxon>Micrococcaceae</taxon>
        <taxon>Pseudarthrobacter</taxon>
    </lineage>
</organism>
<sequence length="55" mass="5842">MLQGIHNGIFSAPDLSTPAAVVLVFLDDEDPFFSEQDDVFVAKHGPSPASAAGRR</sequence>